<dbReference type="EMBL" id="JAFREP010000007">
    <property type="protein sequence ID" value="MBO1318914.1"/>
    <property type="molecule type" value="Genomic_DNA"/>
</dbReference>
<evidence type="ECO:0000256" key="2">
    <source>
        <dbReference type="ARBA" id="ARBA00022722"/>
    </source>
</evidence>
<dbReference type="InterPro" id="IPR023091">
    <property type="entry name" value="MetalPrtase_cat_dom_sf_prd"/>
</dbReference>
<feature type="binding site" evidence="7">
    <location>
        <position position="119"/>
    </location>
    <ligand>
        <name>Zn(2+)</name>
        <dbReference type="ChEBI" id="CHEBI:29105"/>
        <note>catalytic</note>
    </ligand>
</feature>
<evidence type="ECO:0000313" key="8">
    <source>
        <dbReference type="EMBL" id="MBO1318914.1"/>
    </source>
</evidence>
<proteinExistence type="inferred from homology"/>
<dbReference type="AlphaFoldDB" id="A0A8J7U3M4"/>
<dbReference type="Gene3D" id="3.40.390.30">
    <property type="entry name" value="Metalloproteases ('zincins'), catalytic domain"/>
    <property type="match status" value="1"/>
</dbReference>
<dbReference type="PROSITE" id="PS01306">
    <property type="entry name" value="UPF0054"/>
    <property type="match status" value="1"/>
</dbReference>
<keyword evidence="2 7" id="KW-0540">Nuclease</keyword>
<keyword evidence="5 7" id="KW-0378">Hydrolase</keyword>
<dbReference type="HAMAP" id="MF_00009">
    <property type="entry name" value="Endoribonucl_YbeY"/>
    <property type="match status" value="1"/>
</dbReference>
<keyword evidence="6 7" id="KW-0862">Zinc</keyword>
<protein>
    <recommendedName>
        <fullName evidence="7">Endoribonuclease YbeY</fullName>
        <ecNumber evidence="7">3.1.-.-</ecNumber>
    </recommendedName>
</protein>
<dbReference type="PANTHER" id="PTHR46986:SF1">
    <property type="entry name" value="ENDORIBONUCLEASE YBEY, CHLOROPLASTIC"/>
    <property type="match status" value="1"/>
</dbReference>
<gene>
    <name evidence="7 8" type="primary">ybeY</name>
    <name evidence="8" type="ORF">J3U88_10620</name>
</gene>
<dbReference type="GO" id="GO:0004222">
    <property type="term" value="F:metalloendopeptidase activity"/>
    <property type="evidence" value="ECO:0007669"/>
    <property type="project" value="InterPro"/>
</dbReference>
<dbReference type="PANTHER" id="PTHR46986">
    <property type="entry name" value="ENDORIBONUCLEASE YBEY, CHLOROPLASTIC"/>
    <property type="match status" value="1"/>
</dbReference>
<keyword evidence="9" id="KW-1185">Reference proteome</keyword>
<dbReference type="InterPro" id="IPR020549">
    <property type="entry name" value="YbeY_CS"/>
</dbReference>
<evidence type="ECO:0000256" key="4">
    <source>
        <dbReference type="ARBA" id="ARBA00022759"/>
    </source>
</evidence>
<keyword evidence="4 7" id="KW-0255">Endonuclease</keyword>
<organism evidence="8 9">
    <name type="scientific">Acanthopleuribacter pedis</name>
    <dbReference type="NCBI Taxonomy" id="442870"/>
    <lineage>
        <taxon>Bacteria</taxon>
        <taxon>Pseudomonadati</taxon>
        <taxon>Acidobacteriota</taxon>
        <taxon>Holophagae</taxon>
        <taxon>Acanthopleuribacterales</taxon>
        <taxon>Acanthopleuribacteraceae</taxon>
        <taxon>Acanthopleuribacter</taxon>
    </lineage>
</organism>
<dbReference type="Proteomes" id="UP000664417">
    <property type="component" value="Unassembled WGS sequence"/>
</dbReference>
<accession>A0A8J7U3M4</accession>
<evidence type="ECO:0000256" key="6">
    <source>
        <dbReference type="ARBA" id="ARBA00022833"/>
    </source>
</evidence>
<name>A0A8J7U3M4_9BACT</name>
<feature type="binding site" evidence="7">
    <location>
        <position position="115"/>
    </location>
    <ligand>
        <name>Zn(2+)</name>
        <dbReference type="ChEBI" id="CHEBI:29105"/>
        <note>catalytic</note>
    </ligand>
</feature>
<comment type="subcellular location">
    <subcellularLocation>
        <location evidence="7">Cytoplasm</location>
    </subcellularLocation>
</comment>
<evidence type="ECO:0000313" key="9">
    <source>
        <dbReference type="Proteomes" id="UP000664417"/>
    </source>
</evidence>
<comment type="caution">
    <text evidence="8">The sequence shown here is derived from an EMBL/GenBank/DDBJ whole genome shotgun (WGS) entry which is preliminary data.</text>
</comment>
<dbReference type="NCBIfam" id="TIGR00043">
    <property type="entry name" value="rRNA maturation RNase YbeY"/>
    <property type="match status" value="1"/>
</dbReference>
<dbReference type="GO" id="GO:0005737">
    <property type="term" value="C:cytoplasm"/>
    <property type="evidence" value="ECO:0007669"/>
    <property type="project" value="UniProtKB-SubCell"/>
</dbReference>
<dbReference type="GO" id="GO:0008270">
    <property type="term" value="F:zinc ion binding"/>
    <property type="evidence" value="ECO:0007669"/>
    <property type="project" value="UniProtKB-UniRule"/>
</dbReference>
<dbReference type="GO" id="GO:0004521">
    <property type="term" value="F:RNA endonuclease activity"/>
    <property type="evidence" value="ECO:0007669"/>
    <property type="project" value="UniProtKB-UniRule"/>
</dbReference>
<keyword evidence="7" id="KW-0698">rRNA processing</keyword>
<dbReference type="RefSeq" id="WP_207858732.1">
    <property type="nucleotide sequence ID" value="NZ_JAFREP010000007.1"/>
</dbReference>
<dbReference type="GO" id="GO:0006364">
    <property type="term" value="P:rRNA processing"/>
    <property type="evidence" value="ECO:0007669"/>
    <property type="project" value="UniProtKB-UniRule"/>
</dbReference>
<keyword evidence="3 7" id="KW-0479">Metal-binding</keyword>
<reference evidence="8" key="1">
    <citation type="submission" date="2021-03" db="EMBL/GenBank/DDBJ databases">
        <authorList>
            <person name="Wang G."/>
        </authorList>
    </citation>
    <scope>NUCLEOTIDE SEQUENCE</scope>
    <source>
        <strain evidence="8">KCTC 12899</strain>
    </source>
</reference>
<dbReference type="EC" id="3.1.-.-" evidence="7"/>
<dbReference type="InterPro" id="IPR002036">
    <property type="entry name" value="YbeY"/>
</dbReference>
<evidence type="ECO:0000256" key="3">
    <source>
        <dbReference type="ARBA" id="ARBA00022723"/>
    </source>
</evidence>
<evidence type="ECO:0000256" key="1">
    <source>
        <dbReference type="ARBA" id="ARBA00010875"/>
    </source>
</evidence>
<evidence type="ECO:0000256" key="7">
    <source>
        <dbReference type="HAMAP-Rule" id="MF_00009"/>
    </source>
</evidence>
<comment type="function">
    <text evidence="7">Single strand-specific metallo-endoribonuclease involved in late-stage 70S ribosome quality control and in maturation of the 3' terminus of the 16S rRNA.</text>
</comment>
<dbReference type="Pfam" id="PF02130">
    <property type="entry name" value="YbeY"/>
    <property type="match status" value="1"/>
</dbReference>
<feature type="binding site" evidence="7">
    <location>
        <position position="125"/>
    </location>
    <ligand>
        <name>Zn(2+)</name>
        <dbReference type="ChEBI" id="CHEBI:29105"/>
        <note>catalytic</note>
    </ligand>
</feature>
<comment type="similarity">
    <text evidence="1 7">Belongs to the endoribonuclease YbeY family.</text>
</comment>
<comment type="cofactor">
    <cofactor evidence="7">
        <name>Zn(2+)</name>
        <dbReference type="ChEBI" id="CHEBI:29105"/>
    </cofactor>
    <text evidence="7">Binds 1 zinc ion.</text>
</comment>
<keyword evidence="7" id="KW-0963">Cytoplasm</keyword>
<sequence length="148" mass="16515">MITEARQIDYQWEADDSEPPDARVLPFVHALFDRLSLDTGELSILVTDDASVHRLNVAYRNKDRTTDVLSFPAPAPLGDGPRHYGDIVIAAGQCKRQAEEIGQPAAVELRFLILHGFLHLLGYDHETDDGEMLALQDQLKGELGQFFS</sequence>
<dbReference type="SUPFAM" id="SSF55486">
    <property type="entry name" value="Metalloproteases ('zincins'), catalytic domain"/>
    <property type="match status" value="1"/>
</dbReference>
<keyword evidence="7" id="KW-0690">Ribosome biogenesis</keyword>
<evidence type="ECO:0000256" key="5">
    <source>
        <dbReference type="ARBA" id="ARBA00022801"/>
    </source>
</evidence>